<sequence>MSNAFGQSATLLFPRDITCLLALLLGFIAHFWTNSESARAQAIDRRALVERHNMQFDRYLPRSPASLGNGEFAFNFDITGLQSFPSREPGTIPLGTMAQWGWHSFPESRKFCYEETLRDYNVHGRQVSYATDMQSDAAKAIRANPHRFNLARVALRLMRSDNTRATIEDLDDTRQTVFLWSGEAISQFTFESQPVHVHTVVHPEKDILAVSIDSPLVATGQIAVEVSFAYPAGVWGPQVDDWNLPENHQTTYVEAEGHISLSRTLDDTRYQVEILTNGTLLQEATPHTCAIGSPPDDTLEVALHFTQNSNQESQMPSFAQVRAESAESWAALWSSGGAIDLSGSNDPRWRELERRIVLSQFLTASHCAGSMPPQETGLVCNSWFGKSHLEMHWWHAAHFPLWGRGELLERSLDWYQQILPAAKNIAQRQGYAGVRWPKMTGPAGISSPSEVGELLIWQQPHPIYFAELAYRAQPDREALQHYQEIVEQTARFMADYAYFDEATQRYVLGPVLVPAQECYDGRTPPGVLNPTFELAYWRWGLETANQWRERLGLESDPHWADVAQRIAKPHIQNGTYSAIESPPFLRRHDHPSMLASWGVLPDVGLVDPAVMRRTMKNVVDDWQWDETWGWDYPMMAMTAARLGNRKQAVDLLLFDTPKNEYLPNGHCRQEDRLPVYLPANGGLLAAVAMMAAGWDGVESTDQSPGFPNDGSWNVKHEGLQKMP</sequence>
<name>A0A5B9QMR0_9BACT</name>
<dbReference type="InterPro" id="IPR012341">
    <property type="entry name" value="6hp_glycosidase-like_sf"/>
</dbReference>
<feature type="region of interest" description="Disordered" evidence="1">
    <location>
        <begin position="699"/>
        <end position="723"/>
    </location>
</feature>
<accession>A0A5B9QMR0</accession>
<reference evidence="2 3" key="1">
    <citation type="submission" date="2019-08" db="EMBL/GenBank/DDBJ databases">
        <title>Deep-cultivation of Planctomycetes and their phenomic and genomic characterization uncovers novel biology.</title>
        <authorList>
            <person name="Wiegand S."/>
            <person name="Jogler M."/>
            <person name="Boedeker C."/>
            <person name="Pinto D."/>
            <person name="Vollmers J."/>
            <person name="Rivas-Marin E."/>
            <person name="Kohn T."/>
            <person name="Peeters S.H."/>
            <person name="Heuer A."/>
            <person name="Rast P."/>
            <person name="Oberbeckmann S."/>
            <person name="Bunk B."/>
            <person name="Jeske O."/>
            <person name="Meyerdierks A."/>
            <person name="Storesund J.E."/>
            <person name="Kallscheuer N."/>
            <person name="Luecker S."/>
            <person name="Lage O.M."/>
            <person name="Pohl T."/>
            <person name="Merkel B.J."/>
            <person name="Hornburger P."/>
            <person name="Mueller R.-W."/>
            <person name="Bruemmer F."/>
            <person name="Labrenz M."/>
            <person name="Spormann A.M."/>
            <person name="Op den Camp H."/>
            <person name="Overmann J."/>
            <person name="Amann R."/>
            <person name="Jetten M.S.M."/>
            <person name="Mascher T."/>
            <person name="Medema M.H."/>
            <person name="Devos D.P."/>
            <person name="Kaster A.-K."/>
            <person name="Ovreas L."/>
            <person name="Rohde M."/>
            <person name="Galperin M.Y."/>
            <person name="Jogler C."/>
        </authorList>
    </citation>
    <scope>NUCLEOTIDE SEQUENCE [LARGE SCALE GENOMIC DNA]</scope>
    <source>
        <strain evidence="2 3">Pr1d</strain>
    </source>
</reference>
<evidence type="ECO:0000256" key="1">
    <source>
        <dbReference type="SAM" id="MobiDB-lite"/>
    </source>
</evidence>
<dbReference type="GO" id="GO:0004553">
    <property type="term" value="F:hydrolase activity, hydrolyzing O-glycosyl compounds"/>
    <property type="evidence" value="ECO:0007669"/>
    <property type="project" value="TreeGrafter"/>
</dbReference>
<dbReference type="Proteomes" id="UP000323917">
    <property type="component" value="Chromosome"/>
</dbReference>
<dbReference type="RefSeq" id="WP_210417697.1">
    <property type="nucleotide sequence ID" value="NZ_CP042913.1"/>
</dbReference>
<dbReference type="PANTHER" id="PTHR11051:SF8">
    <property type="entry name" value="PROTEIN-GLUCOSYLGALACTOSYLHYDROXYLYSINE GLUCOSIDASE"/>
    <property type="match status" value="1"/>
</dbReference>
<dbReference type="EMBL" id="CP042913">
    <property type="protein sequence ID" value="QEG35411.1"/>
    <property type="molecule type" value="Genomic_DNA"/>
</dbReference>
<dbReference type="PANTHER" id="PTHR11051">
    <property type="entry name" value="GLYCOSYL HYDROLASE-RELATED"/>
    <property type="match status" value="1"/>
</dbReference>
<dbReference type="Gene3D" id="1.50.10.10">
    <property type="match status" value="1"/>
</dbReference>
<organism evidence="2 3">
    <name type="scientific">Bythopirellula goksoeyrii</name>
    <dbReference type="NCBI Taxonomy" id="1400387"/>
    <lineage>
        <taxon>Bacteria</taxon>
        <taxon>Pseudomonadati</taxon>
        <taxon>Planctomycetota</taxon>
        <taxon>Planctomycetia</taxon>
        <taxon>Pirellulales</taxon>
        <taxon>Lacipirellulaceae</taxon>
        <taxon>Bythopirellula</taxon>
    </lineage>
</organism>
<proteinExistence type="predicted"/>
<protein>
    <submittedName>
        <fullName evidence="2">Glycosyl hydrolase family 65 central catalytic domain protein</fullName>
    </submittedName>
</protein>
<dbReference type="GO" id="GO:0005975">
    <property type="term" value="P:carbohydrate metabolic process"/>
    <property type="evidence" value="ECO:0007669"/>
    <property type="project" value="InterPro"/>
</dbReference>
<dbReference type="AlphaFoldDB" id="A0A5B9QMR0"/>
<dbReference type="KEGG" id="bgok:Pr1d_27100"/>
<keyword evidence="3" id="KW-1185">Reference proteome</keyword>
<evidence type="ECO:0000313" key="3">
    <source>
        <dbReference type="Proteomes" id="UP000323917"/>
    </source>
</evidence>
<gene>
    <name evidence="2" type="ORF">Pr1d_27100</name>
</gene>
<dbReference type="SUPFAM" id="SSF48208">
    <property type="entry name" value="Six-hairpin glycosidases"/>
    <property type="match status" value="1"/>
</dbReference>
<evidence type="ECO:0000313" key="2">
    <source>
        <dbReference type="EMBL" id="QEG35411.1"/>
    </source>
</evidence>
<keyword evidence="2" id="KW-0378">Hydrolase</keyword>
<dbReference type="InterPro" id="IPR008928">
    <property type="entry name" value="6-hairpin_glycosidase_sf"/>
</dbReference>
<feature type="compositionally biased region" description="Basic and acidic residues" evidence="1">
    <location>
        <begin position="714"/>
        <end position="723"/>
    </location>
</feature>